<keyword evidence="2" id="KW-0812">Transmembrane</keyword>
<evidence type="ECO:0000313" key="5">
    <source>
        <dbReference type="Proteomes" id="UP001219525"/>
    </source>
</evidence>
<dbReference type="EMBL" id="JARJCW010000004">
    <property type="protein sequence ID" value="KAJ7225308.1"/>
    <property type="molecule type" value="Genomic_DNA"/>
</dbReference>
<gene>
    <name evidence="4" type="ORF">GGX14DRAFT_638099</name>
</gene>
<feature type="domain" description="DUF6589" evidence="3">
    <location>
        <begin position="455"/>
        <end position="727"/>
    </location>
</feature>
<feature type="domain" description="DUF6589" evidence="3">
    <location>
        <begin position="357"/>
        <end position="449"/>
    </location>
</feature>
<keyword evidence="2" id="KW-0472">Membrane</keyword>
<dbReference type="AlphaFoldDB" id="A0AAD6YNX4"/>
<reference evidence="4" key="1">
    <citation type="submission" date="2023-03" db="EMBL/GenBank/DDBJ databases">
        <title>Massive genome expansion in bonnet fungi (Mycena s.s.) driven by repeated elements and novel gene families across ecological guilds.</title>
        <authorList>
            <consortium name="Lawrence Berkeley National Laboratory"/>
            <person name="Harder C.B."/>
            <person name="Miyauchi S."/>
            <person name="Viragh M."/>
            <person name="Kuo A."/>
            <person name="Thoen E."/>
            <person name="Andreopoulos B."/>
            <person name="Lu D."/>
            <person name="Skrede I."/>
            <person name="Drula E."/>
            <person name="Henrissat B."/>
            <person name="Morin E."/>
            <person name="Kohler A."/>
            <person name="Barry K."/>
            <person name="LaButti K."/>
            <person name="Morin E."/>
            <person name="Salamov A."/>
            <person name="Lipzen A."/>
            <person name="Mereny Z."/>
            <person name="Hegedus B."/>
            <person name="Baldrian P."/>
            <person name="Stursova M."/>
            <person name="Weitz H."/>
            <person name="Taylor A."/>
            <person name="Grigoriev I.V."/>
            <person name="Nagy L.G."/>
            <person name="Martin F."/>
            <person name="Kauserud H."/>
        </authorList>
    </citation>
    <scope>NUCLEOTIDE SEQUENCE</scope>
    <source>
        <strain evidence="4">9144</strain>
    </source>
</reference>
<feature type="compositionally biased region" description="Acidic residues" evidence="1">
    <location>
        <begin position="822"/>
        <end position="835"/>
    </location>
</feature>
<evidence type="ECO:0000313" key="4">
    <source>
        <dbReference type="EMBL" id="KAJ7225308.1"/>
    </source>
</evidence>
<dbReference type="Proteomes" id="UP001219525">
    <property type="component" value="Unassembled WGS sequence"/>
</dbReference>
<feature type="transmembrane region" description="Helical" evidence="2">
    <location>
        <begin position="47"/>
        <end position="67"/>
    </location>
</feature>
<organism evidence="4 5">
    <name type="scientific">Mycena pura</name>
    <dbReference type="NCBI Taxonomy" id="153505"/>
    <lineage>
        <taxon>Eukaryota</taxon>
        <taxon>Fungi</taxon>
        <taxon>Dikarya</taxon>
        <taxon>Basidiomycota</taxon>
        <taxon>Agaricomycotina</taxon>
        <taxon>Agaricomycetes</taxon>
        <taxon>Agaricomycetidae</taxon>
        <taxon>Agaricales</taxon>
        <taxon>Marasmiineae</taxon>
        <taxon>Mycenaceae</taxon>
        <taxon>Mycena</taxon>
    </lineage>
</organism>
<keyword evidence="2" id="KW-1133">Transmembrane helix</keyword>
<evidence type="ECO:0000256" key="2">
    <source>
        <dbReference type="SAM" id="Phobius"/>
    </source>
</evidence>
<dbReference type="InterPro" id="IPR046496">
    <property type="entry name" value="DUF6589"/>
</dbReference>
<accession>A0AAD6YNX4</accession>
<comment type="caution">
    <text evidence="4">The sequence shown here is derived from an EMBL/GenBank/DDBJ whole genome shotgun (WGS) entry which is preliminary data.</text>
</comment>
<evidence type="ECO:0000256" key="1">
    <source>
        <dbReference type="SAM" id="MobiDB-lite"/>
    </source>
</evidence>
<dbReference type="Pfam" id="PF20231">
    <property type="entry name" value="DUF6589"/>
    <property type="match status" value="2"/>
</dbReference>
<sequence>MDPPSFSQRRRGVQDPEPVQLAYNEAFWDQKLSPDLQKVTIWRKCHLIFSLILFVNIPLVDVFLWLFSSRITRVRQRTGKFLQAPGVGQSPDDFGPARVYAVWHTEWPQLRPWLHYMVEQCANEIAEQESDRIIEDKSLSVRIKDLTATTIPSLLKPGVIMDKYRQHAPFTWGVLKAFSTKPNRYRREKAAKQQKVTAMLDGEDDDEPEESEEPELLKRAELTICAAFGMLAFIRNRSTNLLPLLLGLFFMINGSSTRTMNLLNNIGLSVSVRTVERLKLQISQTAVDLAIELLTSGRLYLIIYDNINIYLRKWEQRLTNRNQMLNITNSAVIAIDEEGLDAEQTVNLDAWRALRGARKDASFASDIRPSKDDQAFVRRAFRWQIADIIVSHTPGHLKWKDRPAILEAVADSMPEDRPLQAKKTDARPFGVFDVNEGTKKGQAELDEQMRLRARHVDRMDFLKEQSALWHFALQATHMIMKAHYGEEGEMDPTSLARHKSQLHRIWDPSKPNYAAAKSLIRHSLVARLLHIVMVLKGWTWTQLETWEPDLDQINALVDDIVRNFATSDAARRAKGVKDDWMAHTIYFIRDALLFLEFEAGVRYADPGRVLRIMKYWVLMFRGAGQHNYARECVEFLIFFKYETPPMVQKAMERAWFYNRWGVRGRSIPADLYLEQLNYWVKVVNKPQGSGVTVEYIIKKGSACIEAFRDISHEIATLFGDPDRRRRHKEVKFETDLRTLIDDLELNKIHHPSTVEHFVPAKGRKRSIKTPVSQIVDIQVRGTEIWADGNFSHYIQASTWDPALNRYPLGSTSRKPADKSKEDADESVDDGIDANGDDGLLTSGTVFDNADIPFEYSNYVDLHGESGLGGGDVYGTGEVIVE</sequence>
<feature type="region of interest" description="Disordered" evidence="1">
    <location>
        <begin position="810"/>
        <end position="835"/>
    </location>
</feature>
<keyword evidence="5" id="KW-1185">Reference proteome</keyword>
<protein>
    <recommendedName>
        <fullName evidence="3">DUF6589 domain-containing protein</fullName>
    </recommendedName>
</protein>
<proteinExistence type="predicted"/>
<evidence type="ECO:0000259" key="3">
    <source>
        <dbReference type="Pfam" id="PF20231"/>
    </source>
</evidence>
<name>A0AAD6YNX4_9AGAR</name>